<gene>
    <name evidence="1" type="primary">rps12</name>
    <name evidence="2" type="ORF">BCOR1_LOCUS333</name>
    <name evidence="1" type="ORF">BCOR2_LOCUS333</name>
</gene>
<reference evidence="1" key="1">
    <citation type="submission" date="2021-06" db="EMBL/GenBank/DDBJ databases">
        <authorList>
            <person name="Holtgraewe L D."/>
            <person name="Pucker B."/>
            <person name="Weisshaar B."/>
        </authorList>
    </citation>
    <scope>NUCLEOTIDE SEQUENCE</scope>
</reference>
<evidence type="ECO:0000313" key="1">
    <source>
        <dbReference type="EMBL" id="CAG7593983.1"/>
    </source>
</evidence>
<feature type="non-terminal residue" evidence="1">
    <location>
        <position position="8"/>
    </location>
</feature>
<feature type="non-terminal residue" evidence="1">
    <location>
        <position position="1"/>
    </location>
</feature>
<dbReference type="RefSeq" id="YP_010224634.1">
    <property type="nucleotide sequence ID" value="NC_059010.1"/>
</dbReference>
<evidence type="ECO:0000313" key="2">
    <source>
        <dbReference type="EMBL" id="CAG7596210.1"/>
    </source>
</evidence>
<dbReference type="EMBL" id="OU343029">
    <property type="protein sequence ID" value="CAG7596210.1"/>
    <property type="molecule type" value="Genomic_DNA"/>
</dbReference>
<geneLocation type="chloroplast" evidence="1"/>
<proteinExistence type="predicted"/>
<dbReference type="GeneID" id="68675460"/>
<protein>
    <submittedName>
        <fullName evidence="1">Rps12 protein</fullName>
    </submittedName>
</protein>
<dbReference type="EMBL" id="OU343014">
    <property type="protein sequence ID" value="CAG7593983.1"/>
    <property type="molecule type" value="Genomic_DNA"/>
</dbReference>
<name>A0A8J9RXR6_BETCO</name>
<organism evidence="1">
    <name type="scientific">Beta corolliflora</name>
    <name type="common">Beet</name>
    <dbReference type="NCBI Taxonomy" id="19767"/>
    <lineage>
        <taxon>Eukaryota</taxon>
        <taxon>Viridiplantae</taxon>
        <taxon>Streptophyta</taxon>
        <taxon>Embryophyta</taxon>
        <taxon>Tracheophyta</taxon>
        <taxon>Spermatophyta</taxon>
        <taxon>Magnoliopsida</taxon>
        <taxon>eudicotyledons</taxon>
        <taxon>Gunneridae</taxon>
        <taxon>Pentapetalae</taxon>
        <taxon>Caryophyllales</taxon>
        <taxon>Chenopodiaceae</taxon>
        <taxon>Betoideae</taxon>
        <taxon>Beta</taxon>
    </lineage>
</organism>
<keyword evidence="1" id="KW-0150">Chloroplast</keyword>
<accession>A0A8J9RXR6</accession>
<sequence length="8" mass="865">NMGSKSQN</sequence>
<keyword evidence="1" id="KW-0934">Plastid</keyword>